<organism evidence="2 3">
    <name type="scientific">Marinomonas mediterranea (strain ATCC 700492 / JCM 21426 / NBRC 103028 / MMB-1)</name>
    <dbReference type="NCBI Taxonomy" id="717774"/>
    <lineage>
        <taxon>Bacteria</taxon>
        <taxon>Pseudomonadati</taxon>
        <taxon>Pseudomonadota</taxon>
        <taxon>Gammaproteobacteria</taxon>
        <taxon>Oceanospirillales</taxon>
        <taxon>Oceanospirillaceae</taxon>
        <taxon>Marinomonas</taxon>
    </lineage>
</organism>
<dbReference type="KEGG" id="mme:Marme_3057"/>
<reference evidence="2 3" key="1">
    <citation type="journal article" date="2012" name="Stand. Genomic Sci.">
        <title>Complete genome sequence of the melanogenic marine bacterium Marinomonas mediterranea type strain (MMB-1(T)).</title>
        <authorList>
            <person name="Lucas-Elio P."/>
            <person name="Goodwin L."/>
            <person name="Woyke T."/>
            <person name="Pitluck S."/>
            <person name="Nolan M."/>
            <person name="Kyrpides N.C."/>
            <person name="Detter J.C."/>
            <person name="Copeland A."/>
            <person name="Teshima H."/>
            <person name="Bruce D."/>
            <person name="Detter C."/>
            <person name="Tapia R."/>
            <person name="Han S."/>
            <person name="Land M.L."/>
            <person name="Ivanova N."/>
            <person name="Mikhailova N."/>
            <person name="Johnston A.W."/>
            <person name="Sanchez-Amat A."/>
        </authorList>
    </citation>
    <scope>NUCLEOTIDE SEQUENCE [LARGE SCALE GENOMIC DNA]</scope>
    <source>
        <strain evidence="3">ATCC 700492 / JCM 21426 / NBRC 103028 / MMB-1</strain>
    </source>
</reference>
<name>F2K296_MARM1</name>
<evidence type="ECO:0000313" key="3">
    <source>
        <dbReference type="Proteomes" id="UP000001062"/>
    </source>
</evidence>
<dbReference type="STRING" id="717774.Marme_3057"/>
<gene>
    <name evidence="2" type="ordered locus">Marme_3057</name>
</gene>
<sequence>MIEVLPQGGLQAQAFQSWNATGEKIWVVAVKASYAYDLDGSVTCLETSEPLTPADRYPEDDPANFALNATTDLVPFKKGAEILLYAHAYSEQPTHRILVKAELKTVREHWQKQLVVIGPRYWRRRLLDYYPSNPELITELPVSYEYAFGGKNPHKEHDVYLANPVGRGYVARGKAKGNPLPQVEHLNDLIKKPRYKAVPYGFGPIGLHWESRYKLFPEIDERALHEGEFPYRAALPKALYNSAPKDQQLENTLIGMVSVKLTGMTKGLSATESLTLPLHIPSIECQMITRQQTQTTDLQADTLIIDTKEKRLHLVYRHSMAGFSERFQVQAAVKIKDEEHECESLVHKSC</sequence>
<protein>
    <recommendedName>
        <fullName evidence="1">DUF2169 domain-containing protein</fullName>
    </recommendedName>
</protein>
<dbReference type="Proteomes" id="UP000001062">
    <property type="component" value="Chromosome"/>
</dbReference>
<dbReference type="HOGENOM" id="CLU_045796_0_0_6"/>
<proteinExistence type="predicted"/>
<dbReference type="InterPro" id="IPR018683">
    <property type="entry name" value="DUF2169"/>
</dbReference>
<keyword evidence="3" id="KW-1185">Reference proteome</keyword>
<dbReference type="eggNOG" id="COG5351">
    <property type="taxonomic scope" value="Bacteria"/>
</dbReference>
<dbReference type="OrthoDB" id="5290767at2"/>
<dbReference type="PATRIC" id="fig|717774.3.peg.3145"/>
<evidence type="ECO:0000313" key="2">
    <source>
        <dbReference type="EMBL" id="ADZ92276.1"/>
    </source>
</evidence>
<dbReference type="AlphaFoldDB" id="F2K296"/>
<dbReference type="EMBL" id="CP002583">
    <property type="protein sequence ID" value="ADZ92276.1"/>
    <property type="molecule type" value="Genomic_DNA"/>
</dbReference>
<dbReference type="RefSeq" id="WP_013662178.1">
    <property type="nucleotide sequence ID" value="NC_015276.1"/>
</dbReference>
<accession>F2K296</accession>
<evidence type="ECO:0000259" key="1">
    <source>
        <dbReference type="Pfam" id="PF09937"/>
    </source>
</evidence>
<dbReference type="Pfam" id="PF09937">
    <property type="entry name" value="DUF2169"/>
    <property type="match status" value="1"/>
</dbReference>
<feature type="domain" description="DUF2169" evidence="1">
    <location>
        <begin position="22"/>
        <end position="317"/>
    </location>
</feature>